<organism evidence="2 3">
    <name type="scientific">Ichthyophthirius multifiliis</name>
    <name type="common">White spot disease agent</name>
    <name type="synonym">Ich</name>
    <dbReference type="NCBI Taxonomy" id="5932"/>
    <lineage>
        <taxon>Eukaryota</taxon>
        <taxon>Sar</taxon>
        <taxon>Alveolata</taxon>
        <taxon>Ciliophora</taxon>
        <taxon>Intramacronucleata</taxon>
        <taxon>Oligohymenophorea</taxon>
        <taxon>Hymenostomatida</taxon>
        <taxon>Ophryoglenina</taxon>
        <taxon>Ichthyophthirius</taxon>
    </lineage>
</organism>
<dbReference type="Proteomes" id="UP000008983">
    <property type="component" value="Unassembled WGS sequence"/>
</dbReference>
<name>G0QSY9_ICHMU</name>
<feature type="transmembrane region" description="Helical" evidence="1">
    <location>
        <begin position="21"/>
        <end position="39"/>
    </location>
</feature>
<evidence type="ECO:0000313" key="2">
    <source>
        <dbReference type="EMBL" id="EGR31660.1"/>
    </source>
</evidence>
<reference evidence="2 3" key="1">
    <citation type="submission" date="2011-07" db="EMBL/GenBank/DDBJ databases">
        <authorList>
            <person name="Coyne R."/>
            <person name="Brami D."/>
            <person name="Johnson J."/>
            <person name="Hostetler J."/>
            <person name="Hannick L."/>
            <person name="Clark T."/>
            <person name="Cassidy-Hanley D."/>
            <person name="Inman J."/>
        </authorList>
    </citation>
    <scope>NUCLEOTIDE SEQUENCE [LARGE SCALE GENOMIC DNA]</scope>
    <source>
        <strain evidence="2 3">G5</strain>
    </source>
</reference>
<dbReference type="GeneID" id="14907805"/>
<protein>
    <recommendedName>
        <fullName evidence="4">Transmembrane protein</fullName>
    </recommendedName>
</protein>
<evidence type="ECO:0000256" key="1">
    <source>
        <dbReference type="SAM" id="Phobius"/>
    </source>
</evidence>
<keyword evidence="1" id="KW-1133">Transmembrane helix</keyword>
<keyword evidence="1" id="KW-0812">Transmembrane</keyword>
<evidence type="ECO:0008006" key="4">
    <source>
        <dbReference type="Google" id="ProtNLM"/>
    </source>
</evidence>
<gene>
    <name evidence="2" type="ORF">IMG5_104820</name>
</gene>
<dbReference type="EMBL" id="GL983834">
    <property type="protein sequence ID" value="EGR31660.1"/>
    <property type="molecule type" value="Genomic_DNA"/>
</dbReference>
<keyword evidence="3" id="KW-1185">Reference proteome</keyword>
<proteinExistence type="predicted"/>
<keyword evidence="1" id="KW-0472">Membrane</keyword>
<sequence>MKFSSRLLSKKRKNRKKDIGQFKLISEILIMIIIFLLKFHKKSLGLKKLKLQQDIQIVASFHQIFIMIKKKKKKNKLNLFIQEKHLLFYQVKKSIDQEQIHIQNLQINIM</sequence>
<dbReference type="InParanoid" id="G0QSY9"/>
<dbReference type="RefSeq" id="XP_004035146.1">
    <property type="nucleotide sequence ID" value="XM_004035098.1"/>
</dbReference>
<dbReference type="AlphaFoldDB" id="G0QSY9"/>
<accession>G0QSY9</accession>
<evidence type="ECO:0000313" key="3">
    <source>
        <dbReference type="Proteomes" id="UP000008983"/>
    </source>
</evidence>